<name>A0ABR2U3H9_9ROSI</name>
<evidence type="ECO:0000313" key="2">
    <source>
        <dbReference type="EMBL" id="KAK9044296.1"/>
    </source>
</evidence>
<organism evidence="2 3">
    <name type="scientific">Hibiscus sabdariffa</name>
    <name type="common">roselle</name>
    <dbReference type="NCBI Taxonomy" id="183260"/>
    <lineage>
        <taxon>Eukaryota</taxon>
        <taxon>Viridiplantae</taxon>
        <taxon>Streptophyta</taxon>
        <taxon>Embryophyta</taxon>
        <taxon>Tracheophyta</taxon>
        <taxon>Spermatophyta</taxon>
        <taxon>Magnoliopsida</taxon>
        <taxon>eudicotyledons</taxon>
        <taxon>Gunneridae</taxon>
        <taxon>Pentapetalae</taxon>
        <taxon>rosids</taxon>
        <taxon>malvids</taxon>
        <taxon>Malvales</taxon>
        <taxon>Malvaceae</taxon>
        <taxon>Malvoideae</taxon>
        <taxon>Hibiscus</taxon>
    </lineage>
</organism>
<accession>A0ABR2U3H9</accession>
<dbReference type="Proteomes" id="UP001396334">
    <property type="component" value="Unassembled WGS sequence"/>
</dbReference>
<keyword evidence="1" id="KW-0732">Signal</keyword>
<comment type="caution">
    <text evidence="2">The sequence shown here is derived from an EMBL/GenBank/DDBJ whole genome shotgun (WGS) entry which is preliminary data.</text>
</comment>
<keyword evidence="3" id="KW-1185">Reference proteome</keyword>
<evidence type="ECO:0000313" key="3">
    <source>
        <dbReference type="Proteomes" id="UP001396334"/>
    </source>
</evidence>
<feature type="chain" id="PRO_5045554433" evidence="1">
    <location>
        <begin position="27"/>
        <end position="297"/>
    </location>
</feature>
<reference evidence="2 3" key="1">
    <citation type="journal article" date="2024" name="G3 (Bethesda)">
        <title>Genome assembly of Hibiscus sabdariffa L. provides insights into metabolisms of medicinal natural products.</title>
        <authorList>
            <person name="Kim T."/>
        </authorList>
    </citation>
    <scope>NUCLEOTIDE SEQUENCE [LARGE SCALE GENOMIC DNA]</scope>
    <source>
        <strain evidence="2">TK-2024</strain>
        <tissue evidence="2">Old leaves</tissue>
    </source>
</reference>
<evidence type="ECO:0000256" key="1">
    <source>
        <dbReference type="SAM" id="SignalP"/>
    </source>
</evidence>
<sequence>MGFLSIFSPYPNFLIFSLLLLQFTISGDLLFDRCFGVVEYPSQETSTVSTSTIGLDFEERRLRVGYGESFRQPFFSFLVGFNMGKASFHIVLLPNLSSEGWWSNTHCAPVSCEISLGWSLKLYRIRTGFDTDFKVESKELHDKVLRVTQSFSHNLGFARLLLPFGYLVYPHETIPNPCSFVENINGKDKKFEDNGAKEDFFSAGYLPFLGSLEISIEICQPSNAKYGMLGESATPPAALLEALGTHLADSFQTSSFSSNRKREARTYQNEFVTCSLTKRKESLEADNKGIIQIGPGN</sequence>
<protein>
    <submittedName>
        <fullName evidence="2">Uncharacterized protein</fullName>
    </submittedName>
</protein>
<proteinExistence type="predicted"/>
<dbReference type="EMBL" id="JBBPBN010000003">
    <property type="protein sequence ID" value="KAK9044296.1"/>
    <property type="molecule type" value="Genomic_DNA"/>
</dbReference>
<feature type="signal peptide" evidence="1">
    <location>
        <begin position="1"/>
        <end position="26"/>
    </location>
</feature>
<gene>
    <name evidence="2" type="ORF">V6N11_072609</name>
</gene>